<accession>A0A1I3D9V5</accession>
<reference evidence="2" key="1">
    <citation type="submission" date="2016-10" db="EMBL/GenBank/DDBJ databases">
        <authorList>
            <person name="Varghese N."/>
            <person name="Submissions S."/>
        </authorList>
    </citation>
    <scope>NUCLEOTIDE SEQUENCE [LARGE SCALE GENOMIC DNA]</scope>
    <source>
        <strain evidence="2">DSM 26348</strain>
    </source>
</reference>
<evidence type="ECO:0000313" key="1">
    <source>
        <dbReference type="EMBL" id="SFH83436.1"/>
    </source>
</evidence>
<dbReference type="AlphaFoldDB" id="A0A1I3D9V5"/>
<evidence type="ECO:0000313" key="2">
    <source>
        <dbReference type="Proteomes" id="UP000199518"/>
    </source>
</evidence>
<protein>
    <submittedName>
        <fullName evidence="1">Uncharacterized protein</fullName>
    </submittedName>
</protein>
<keyword evidence="2" id="KW-1185">Reference proteome</keyword>
<dbReference type="RefSeq" id="WP_092048169.1">
    <property type="nucleotide sequence ID" value="NZ_FOQD01000003.1"/>
</dbReference>
<name>A0A1I3D9V5_9PLAN</name>
<proteinExistence type="predicted"/>
<dbReference type="OrthoDB" id="285275at2"/>
<gene>
    <name evidence="1" type="ORF">SAMN05421753_103148</name>
</gene>
<dbReference type="Proteomes" id="UP000199518">
    <property type="component" value="Unassembled WGS sequence"/>
</dbReference>
<sequence length="100" mass="11322">MIHYSCDLCGRSIRDQRYTAKIEVAAAFDPEELTEEDLEVDHLEQIAETLADMESTADFELEETGPKNFQFDMCPTCARKYLKAPLGAPRTTARANFSQN</sequence>
<organism evidence="1 2">
    <name type="scientific">Planctomicrobium piriforme</name>
    <dbReference type="NCBI Taxonomy" id="1576369"/>
    <lineage>
        <taxon>Bacteria</taxon>
        <taxon>Pseudomonadati</taxon>
        <taxon>Planctomycetota</taxon>
        <taxon>Planctomycetia</taxon>
        <taxon>Planctomycetales</taxon>
        <taxon>Planctomycetaceae</taxon>
        <taxon>Planctomicrobium</taxon>
    </lineage>
</organism>
<dbReference type="EMBL" id="FOQD01000003">
    <property type="protein sequence ID" value="SFH83436.1"/>
    <property type="molecule type" value="Genomic_DNA"/>
</dbReference>